<dbReference type="InterPro" id="IPR036361">
    <property type="entry name" value="SAP_dom_sf"/>
</dbReference>
<dbReference type="SMART" id="SM00513">
    <property type="entry name" value="SAP"/>
    <property type="match status" value="1"/>
</dbReference>
<feature type="compositionally biased region" description="Basic residues" evidence="3">
    <location>
        <begin position="91"/>
        <end position="103"/>
    </location>
</feature>
<evidence type="ECO:0000256" key="3">
    <source>
        <dbReference type="SAM" id="MobiDB-lite"/>
    </source>
</evidence>
<feature type="compositionally biased region" description="Basic and acidic residues" evidence="3">
    <location>
        <begin position="274"/>
        <end position="289"/>
    </location>
</feature>
<dbReference type="Proteomes" id="UP000774617">
    <property type="component" value="Unassembled WGS sequence"/>
</dbReference>
<gene>
    <name evidence="5" type="ORF">B0J12DRAFT_699894</name>
</gene>
<evidence type="ECO:0000256" key="1">
    <source>
        <dbReference type="ARBA" id="ARBA00022553"/>
    </source>
</evidence>
<dbReference type="Gene3D" id="1.10.720.30">
    <property type="entry name" value="SAP domain"/>
    <property type="match status" value="1"/>
</dbReference>
<name>A0ABQ8G9L7_9PEZI</name>
<feature type="compositionally biased region" description="Basic and acidic residues" evidence="3">
    <location>
        <begin position="441"/>
        <end position="457"/>
    </location>
</feature>
<evidence type="ECO:0000256" key="2">
    <source>
        <dbReference type="ARBA" id="ARBA00046328"/>
    </source>
</evidence>
<dbReference type="InterPro" id="IPR052240">
    <property type="entry name" value="SAP_domain_ribonucleoprotein"/>
</dbReference>
<evidence type="ECO:0000259" key="4">
    <source>
        <dbReference type="PROSITE" id="PS50800"/>
    </source>
</evidence>
<feature type="region of interest" description="Disordered" evidence="3">
    <location>
        <begin position="91"/>
        <end position="144"/>
    </location>
</feature>
<dbReference type="SUPFAM" id="SSF68906">
    <property type="entry name" value="SAP domain"/>
    <property type="match status" value="1"/>
</dbReference>
<dbReference type="Pfam" id="PF02037">
    <property type="entry name" value="SAP"/>
    <property type="match status" value="1"/>
</dbReference>
<comment type="caution">
    <text evidence="5">The sequence shown here is derived from an EMBL/GenBank/DDBJ whole genome shotgun (WGS) entry which is preliminary data.</text>
</comment>
<feature type="region of interest" description="Disordered" evidence="3">
    <location>
        <begin position="274"/>
        <end position="518"/>
    </location>
</feature>
<dbReference type="InterPro" id="IPR003034">
    <property type="entry name" value="SAP_dom"/>
</dbReference>
<comment type="similarity">
    <text evidence="2">Belongs to the SAP domain-containing ribonucleoprotein family.</text>
</comment>
<keyword evidence="6" id="KW-1185">Reference proteome</keyword>
<dbReference type="PROSITE" id="PS50800">
    <property type="entry name" value="SAP"/>
    <property type="match status" value="1"/>
</dbReference>
<keyword evidence="1" id="KW-0597">Phosphoprotein</keyword>
<organism evidence="5 6">
    <name type="scientific">Macrophomina phaseolina</name>
    <dbReference type="NCBI Taxonomy" id="35725"/>
    <lineage>
        <taxon>Eukaryota</taxon>
        <taxon>Fungi</taxon>
        <taxon>Dikarya</taxon>
        <taxon>Ascomycota</taxon>
        <taxon>Pezizomycotina</taxon>
        <taxon>Dothideomycetes</taxon>
        <taxon>Dothideomycetes incertae sedis</taxon>
        <taxon>Botryosphaeriales</taxon>
        <taxon>Botryosphaeriaceae</taxon>
        <taxon>Macrophomina</taxon>
    </lineage>
</organism>
<dbReference type="PANTHER" id="PTHR46551">
    <property type="entry name" value="SAP DOMAIN-CONTAINING RIBONUCLEOPROTEIN"/>
    <property type="match status" value="1"/>
</dbReference>
<sequence>MLARDAQGCSCSGLTLVDAPWLIADGERGVGQHASRTGRQGCWLNVLVILGAGREAVTPACSSAWLYGGPGAGGSGVGSGGIRLCQVQRRSHRLSHAGKRRARRGQDFPGSRAPGPASMPQAQAHPGWRLASPQPAPAPDAAAGDFATTRTSLHPSRHHLTCAAICPHSALLLLSVALSPTPSLRPSLVFPSLLCFAPPALAVRDPEPLLIDASRQSSASAKLNPIPSAHASITSPAEMTDYAKMKNAELEALLKQRSLPHTGKKAEMVARLQEADKADAEKAPADKPADNSAAPPEDEIDWDDDPTDAKPAAAAATTEAAATTIKAGGKGPVDNPQAVPNQVADIDPSKTDDLSVKAPEGEGSTDAPGAEKPADTEPVEKKDFTSGLKETTLDEELERRRARAKKFGLPEEDEAAKLLERAKKFGTDPAAAAPRGLNEALPERRPKRGREAEDEGARGNQKRRGRGGRFQGRRGGGGERRGNDSAKSNAGGSGTWMSAEDKARAEARKARFAGAASS</sequence>
<feature type="domain" description="SAP" evidence="4">
    <location>
        <begin position="242"/>
        <end position="276"/>
    </location>
</feature>
<feature type="compositionally biased region" description="Acidic residues" evidence="3">
    <location>
        <begin position="296"/>
        <end position="306"/>
    </location>
</feature>
<feature type="compositionally biased region" description="Basic and acidic residues" evidence="3">
    <location>
        <begin position="372"/>
        <end position="384"/>
    </location>
</feature>
<accession>A0ABQ8G9L7</accession>
<feature type="compositionally biased region" description="Low complexity" evidence="3">
    <location>
        <begin position="309"/>
        <end position="327"/>
    </location>
</feature>
<feature type="compositionally biased region" description="Basic and acidic residues" evidence="3">
    <location>
        <begin position="415"/>
        <end position="426"/>
    </location>
</feature>
<reference evidence="5 6" key="1">
    <citation type="journal article" date="2021" name="Nat. Commun.">
        <title>Genetic determinants of endophytism in the Arabidopsis root mycobiome.</title>
        <authorList>
            <person name="Mesny F."/>
            <person name="Miyauchi S."/>
            <person name="Thiergart T."/>
            <person name="Pickel B."/>
            <person name="Atanasova L."/>
            <person name="Karlsson M."/>
            <person name="Huettel B."/>
            <person name="Barry K.W."/>
            <person name="Haridas S."/>
            <person name="Chen C."/>
            <person name="Bauer D."/>
            <person name="Andreopoulos W."/>
            <person name="Pangilinan J."/>
            <person name="LaButti K."/>
            <person name="Riley R."/>
            <person name="Lipzen A."/>
            <person name="Clum A."/>
            <person name="Drula E."/>
            <person name="Henrissat B."/>
            <person name="Kohler A."/>
            <person name="Grigoriev I.V."/>
            <person name="Martin F.M."/>
            <person name="Hacquard S."/>
        </authorList>
    </citation>
    <scope>NUCLEOTIDE SEQUENCE [LARGE SCALE GENOMIC DNA]</scope>
    <source>
        <strain evidence="5 6">MPI-SDFR-AT-0080</strain>
    </source>
</reference>
<protein>
    <recommendedName>
        <fullName evidence="4">SAP domain-containing protein</fullName>
    </recommendedName>
</protein>
<dbReference type="InterPro" id="IPR040746">
    <property type="entry name" value="THO1_MOS11_C"/>
</dbReference>
<dbReference type="PANTHER" id="PTHR46551:SF1">
    <property type="entry name" value="SAP DOMAIN-CONTAINING RIBONUCLEOPROTEIN"/>
    <property type="match status" value="1"/>
</dbReference>
<dbReference type="Pfam" id="PF18592">
    <property type="entry name" value="Tho1_MOS11_C"/>
    <property type="match status" value="1"/>
</dbReference>
<dbReference type="EMBL" id="JAGTJR010000014">
    <property type="protein sequence ID" value="KAH7049255.1"/>
    <property type="molecule type" value="Genomic_DNA"/>
</dbReference>
<evidence type="ECO:0000313" key="5">
    <source>
        <dbReference type="EMBL" id="KAH7049255.1"/>
    </source>
</evidence>
<proteinExistence type="inferred from homology"/>
<feature type="compositionally biased region" description="Basic and acidic residues" evidence="3">
    <location>
        <begin position="499"/>
        <end position="509"/>
    </location>
</feature>
<evidence type="ECO:0000313" key="6">
    <source>
        <dbReference type="Proteomes" id="UP000774617"/>
    </source>
</evidence>